<dbReference type="Proteomes" id="UP000509510">
    <property type="component" value="Chromosome I"/>
</dbReference>
<evidence type="ECO:0000313" key="1">
    <source>
        <dbReference type="EMBL" id="QKX54226.1"/>
    </source>
</evidence>
<dbReference type="KEGG" id="trg:TRUGW13939_01311"/>
<dbReference type="AlphaFoldDB" id="A0A7H8QK10"/>
<dbReference type="EMBL" id="CP055898">
    <property type="protein sequence ID" value="QKX54226.1"/>
    <property type="molecule type" value="Genomic_DNA"/>
</dbReference>
<name>A0A7H8QK10_TALRU</name>
<accession>A0A7H8QK10</accession>
<dbReference type="GeneID" id="55988823"/>
<dbReference type="OrthoDB" id="4226903at2759"/>
<protein>
    <submittedName>
        <fullName evidence="1">Uncharacterized protein</fullName>
    </submittedName>
</protein>
<proteinExistence type="predicted"/>
<sequence length="70" mass="7897">MPNGFTNFRSSPELDQRTMVLNSRIKKNEAKVTSSAASFQSDAETLRDVPHEKSMFRSMIAAMKHIAPKQ</sequence>
<reference evidence="2" key="1">
    <citation type="submission" date="2020-06" db="EMBL/GenBank/DDBJ databases">
        <title>A chromosome-scale genome assembly of Talaromyces rugulosus W13939.</title>
        <authorList>
            <person name="Wang B."/>
            <person name="Guo L."/>
            <person name="Ye K."/>
            <person name="Wang L."/>
        </authorList>
    </citation>
    <scope>NUCLEOTIDE SEQUENCE [LARGE SCALE GENOMIC DNA]</scope>
    <source>
        <strain evidence="2">W13939</strain>
    </source>
</reference>
<keyword evidence="2" id="KW-1185">Reference proteome</keyword>
<evidence type="ECO:0000313" key="2">
    <source>
        <dbReference type="Proteomes" id="UP000509510"/>
    </source>
</evidence>
<organism evidence="1 2">
    <name type="scientific">Talaromyces rugulosus</name>
    <name type="common">Penicillium rugulosum</name>
    <dbReference type="NCBI Taxonomy" id="121627"/>
    <lineage>
        <taxon>Eukaryota</taxon>
        <taxon>Fungi</taxon>
        <taxon>Dikarya</taxon>
        <taxon>Ascomycota</taxon>
        <taxon>Pezizomycotina</taxon>
        <taxon>Eurotiomycetes</taxon>
        <taxon>Eurotiomycetidae</taxon>
        <taxon>Eurotiales</taxon>
        <taxon>Trichocomaceae</taxon>
        <taxon>Talaromyces</taxon>
        <taxon>Talaromyces sect. Islandici</taxon>
    </lineage>
</organism>
<gene>
    <name evidence="1" type="ORF">TRUGW13939_01311</name>
</gene>
<dbReference type="RefSeq" id="XP_035340405.1">
    <property type="nucleotide sequence ID" value="XM_035484512.1"/>
</dbReference>